<feature type="region of interest" description="Disordered" evidence="5">
    <location>
        <begin position="791"/>
        <end position="818"/>
    </location>
</feature>
<evidence type="ECO:0000256" key="2">
    <source>
        <dbReference type="ARBA" id="ARBA00022771"/>
    </source>
</evidence>
<dbReference type="PROSITE" id="PS50199">
    <property type="entry name" value="ZF_RANBP2_2"/>
    <property type="match status" value="2"/>
</dbReference>
<dbReference type="InterPro" id="IPR036443">
    <property type="entry name" value="Znf_RanBP2_sf"/>
</dbReference>
<dbReference type="PROSITE" id="PS01358">
    <property type="entry name" value="ZF_RANBP2_1"/>
    <property type="match status" value="2"/>
</dbReference>
<evidence type="ECO:0000256" key="4">
    <source>
        <dbReference type="PROSITE-ProRule" id="PRU00322"/>
    </source>
</evidence>
<evidence type="ECO:0000256" key="5">
    <source>
        <dbReference type="SAM" id="MobiDB-lite"/>
    </source>
</evidence>
<keyword evidence="2 4" id="KW-0863">Zinc-finger</keyword>
<sequence length="818" mass="89505">MSLRNLTTLFCPTLLLGFRSLLVVSRCRSSAIAIRLHFLYPMPNGSELLVLLSTRFLRTAATLRHARYVRQRLGAGSSPAASTGKLLPSLFHSKFGFSISSVNLFHTQAIENDGYGDAVTSISASKDSLPWPEWSKLANLLLDRSSDPHKITDEDDDSFVEDLELSGEFLKAVEAFLGFARDRPDILRLLSKKNVESVVLNGSPFLFKNGEKSASRMKLFLGGDGSTELGPEKAQTIDIMRYLLSYGHSRLSSSGGREFETNEPLEASVRKLLVELFNLSGTVWKPKSADSSQTDPHIGHQQSSMLPGQAMNMKTGDWFCLKCNTVNFARNMYCFECREARPTRQVTIAEWKCLQCGFFNYERNASCLRCDSKRPGDTKNPSTTSDLRVNITSSSEQILGRLNTSCSKNDHKQLTTVDFKFSECPSTSLHLGGSTNSTQLPTDNVNVHGRYTANSMHQSTNSWSNNNAYNGKPTSDPCQPPNNSWNNYDISYIANDKYSTPSLITLSNNSWSSYGGSTPNSPQPPFFLGNKNNELYGGSTSNLMQTSSHSSGNGDTSVGSTGSSAASNAWDGCGAYGGYITNSTQPAYSYNHSPVSSSYPPGQYLNGNNSQHGGCGNSWGNGSSSQPPYNLWNNYNTSNDGYGSNSIQSFGDSSKTYNSPNTQNIPSGGGYKARSIANNSSPPPNLHNYCSNPYDGSGGNSTQPFSSSVNSNGGVLPQTNSATVKSLEGSCVKEVDPLDMSEEAKAERWFRRVAQIKDISELSQIPDEDFPQIMPMRKGVNRFVVSKRKTPLERRLASQQYKRNLPAVGSDPENHNDN</sequence>
<feature type="compositionally biased region" description="Low complexity" evidence="5">
    <location>
        <begin position="550"/>
        <end position="564"/>
    </location>
</feature>
<dbReference type="InterPro" id="IPR001876">
    <property type="entry name" value="Znf_RanBP2"/>
</dbReference>
<dbReference type="AlphaFoldDB" id="A0A2I0A8C6"/>
<dbReference type="SMART" id="SM00547">
    <property type="entry name" value="ZnF_RBZ"/>
    <property type="match status" value="2"/>
</dbReference>
<dbReference type="Pfam" id="PF00641">
    <property type="entry name" value="Zn_ribbon_RanBP"/>
    <property type="match status" value="2"/>
</dbReference>
<keyword evidence="1" id="KW-0479">Metal-binding</keyword>
<feature type="domain" description="RanBP2-type" evidence="7">
    <location>
        <begin position="314"/>
        <end position="343"/>
    </location>
</feature>
<feature type="region of interest" description="Disordered" evidence="5">
    <location>
        <begin position="646"/>
        <end position="717"/>
    </location>
</feature>
<dbReference type="OrthoDB" id="448399at2759"/>
<evidence type="ECO:0000256" key="6">
    <source>
        <dbReference type="SAM" id="SignalP"/>
    </source>
</evidence>
<dbReference type="PANTHER" id="PTHR23111">
    <property type="entry name" value="ZINC FINGER PROTEIN"/>
    <property type="match status" value="1"/>
</dbReference>
<gene>
    <name evidence="8" type="primary">VAR3</name>
    <name evidence="8" type="ORF">AXF42_Ash008042</name>
</gene>
<feature type="region of interest" description="Disordered" evidence="5">
    <location>
        <begin position="513"/>
        <end position="564"/>
    </location>
</feature>
<dbReference type="STRING" id="1088818.A0A2I0A8C6"/>
<keyword evidence="6" id="KW-0732">Signal</keyword>
<dbReference type="GO" id="GO:0003887">
    <property type="term" value="F:DNA-directed DNA polymerase activity"/>
    <property type="evidence" value="ECO:0007669"/>
    <property type="project" value="UniProtKB-EC"/>
</dbReference>
<evidence type="ECO:0000259" key="7">
    <source>
        <dbReference type="PROSITE" id="PS50199"/>
    </source>
</evidence>
<keyword evidence="3" id="KW-0862">Zinc</keyword>
<evidence type="ECO:0000313" key="8">
    <source>
        <dbReference type="EMBL" id="PKA51813.1"/>
    </source>
</evidence>
<evidence type="ECO:0000256" key="1">
    <source>
        <dbReference type="ARBA" id="ARBA00022723"/>
    </source>
</evidence>
<keyword evidence="8" id="KW-0808">Transferase</keyword>
<dbReference type="Proteomes" id="UP000236161">
    <property type="component" value="Unassembled WGS sequence"/>
</dbReference>
<feature type="region of interest" description="Disordered" evidence="5">
    <location>
        <begin position="457"/>
        <end position="482"/>
    </location>
</feature>
<accession>A0A2I0A8C6</accession>
<protein>
    <submittedName>
        <fullName evidence="8">Zinc finger protein VAR3, chloroplastic</fullName>
        <ecNumber evidence="8">2.7.7.7</ecNumber>
    </submittedName>
</protein>
<feature type="compositionally biased region" description="Polar residues" evidence="5">
    <location>
        <begin position="700"/>
        <end position="717"/>
    </location>
</feature>
<proteinExistence type="predicted"/>
<name>A0A2I0A8C6_9ASPA</name>
<feature type="chain" id="PRO_5014170739" evidence="6">
    <location>
        <begin position="18"/>
        <end position="818"/>
    </location>
</feature>
<evidence type="ECO:0000256" key="3">
    <source>
        <dbReference type="ARBA" id="ARBA00022833"/>
    </source>
</evidence>
<feature type="domain" description="RanBP2-type" evidence="7">
    <location>
        <begin position="347"/>
        <end position="376"/>
    </location>
</feature>
<evidence type="ECO:0000313" key="9">
    <source>
        <dbReference type="Proteomes" id="UP000236161"/>
    </source>
</evidence>
<dbReference type="EMBL" id="KZ452012">
    <property type="protein sequence ID" value="PKA51813.1"/>
    <property type="molecule type" value="Genomic_DNA"/>
</dbReference>
<feature type="region of interest" description="Disordered" evidence="5">
    <location>
        <begin position="591"/>
        <end position="623"/>
    </location>
</feature>
<organism evidence="8 9">
    <name type="scientific">Apostasia shenzhenica</name>
    <dbReference type="NCBI Taxonomy" id="1088818"/>
    <lineage>
        <taxon>Eukaryota</taxon>
        <taxon>Viridiplantae</taxon>
        <taxon>Streptophyta</taxon>
        <taxon>Embryophyta</taxon>
        <taxon>Tracheophyta</taxon>
        <taxon>Spermatophyta</taxon>
        <taxon>Magnoliopsida</taxon>
        <taxon>Liliopsida</taxon>
        <taxon>Asparagales</taxon>
        <taxon>Orchidaceae</taxon>
        <taxon>Apostasioideae</taxon>
        <taxon>Apostasia</taxon>
    </lineage>
</organism>
<reference evidence="8 9" key="1">
    <citation type="journal article" date="2017" name="Nature">
        <title>The Apostasia genome and the evolution of orchids.</title>
        <authorList>
            <person name="Zhang G.Q."/>
            <person name="Liu K.W."/>
            <person name="Li Z."/>
            <person name="Lohaus R."/>
            <person name="Hsiao Y.Y."/>
            <person name="Niu S.C."/>
            <person name="Wang J.Y."/>
            <person name="Lin Y.C."/>
            <person name="Xu Q."/>
            <person name="Chen L.J."/>
            <person name="Yoshida K."/>
            <person name="Fujiwara S."/>
            <person name="Wang Z.W."/>
            <person name="Zhang Y.Q."/>
            <person name="Mitsuda N."/>
            <person name="Wang M."/>
            <person name="Liu G.H."/>
            <person name="Pecoraro L."/>
            <person name="Huang H.X."/>
            <person name="Xiao X.J."/>
            <person name="Lin M."/>
            <person name="Wu X.Y."/>
            <person name="Wu W.L."/>
            <person name="Chen Y.Y."/>
            <person name="Chang S.B."/>
            <person name="Sakamoto S."/>
            <person name="Ohme-Takagi M."/>
            <person name="Yagi M."/>
            <person name="Zeng S.J."/>
            <person name="Shen C.Y."/>
            <person name="Yeh C.M."/>
            <person name="Luo Y.B."/>
            <person name="Tsai W.C."/>
            <person name="Van de Peer Y."/>
            <person name="Liu Z.J."/>
        </authorList>
    </citation>
    <scope>NUCLEOTIDE SEQUENCE [LARGE SCALE GENOMIC DNA]</scope>
    <source>
        <strain evidence="9">cv. Shenzhen</strain>
        <tissue evidence="8">Stem</tissue>
    </source>
</reference>
<feature type="signal peptide" evidence="6">
    <location>
        <begin position="1"/>
        <end position="17"/>
    </location>
</feature>
<dbReference type="GO" id="GO:0008270">
    <property type="term" value="F:zinc ion binding"/>
    <property type="evidence" value="ECO:0007669"/>
    <property type="project" value="UniProtKB-KW"/>
</dbReference>
<dbReference type="Gene3D" id="4.10.1060.10">
    <property type="entry name" value="Zinc finger, RanBP2-type"/>
    <property type="match status" value="2"/>
</dbReference>
<dbReference type="GO" id="GO:0005737">
    <property type="term" value="C:cytoplasm"/>
    <property type="evidence" value="ECO:0007669"/>
    <property type="project" value="TreeGrafter"/>
</dbReference>
<feature type="compositionally biased region" description="Polar residues" evidence="5">
    <location>
        <begin position="591"/>
        <end position="612"/>
    </location>
</feature>
<feature type="compositionally biased region" description="Polar residues" evidence="5">
    <location>
        <begin position="646"/>
        <end position="666"/>
    </location>
</feature>
<feature type="compositionally biased region" description="Polar residues" evidence="5">
    <location>
        <begin position="530"/>
        <end position="549"/>
    </location>
</feature>
<dbReference type="SUPFAM" id="SSF90209">
    <property type="entry name" value="Ran binding protein zinc finger-like"/>
    <property type="match status" value="1"/>
</dbReference>
<dbReference type="GO" id="GO:0003729">
    <property type="term" value="F:mRNA binding"/>
    <property type="evidence" value="ECO:0007669"/>
    <property type="project" value="TreeGrafter"/>
</dbReference>
<keyword evidence="8" id="KW-0548">Nucleotidyltransferase</keyword>
<keyword evidence="9" id="KW-1185">Reference proteome</keyword>
<dbReference type="PANTHER" id="PTHR23111:SF30">
    <property type="entry name" value="ZINC FINGER PROTEIN VAR3, CHLOROPLASTIC"/>
    <property type="match status" value="1"/>
</dbReference>
<dbReference type="EC" id="2.7.7.7" evidence="8"/>